<dbReference type="SUPFAM" id="SSF52540">
    <property type="entry name" value="P-loop containing nucleoside triphosphate hydrolases"/>
    <property type="match status" value="1"/>
</dbReference>
<organism evidence="4 7">
    <name type="scientific">Drosophila melanogaster</name>
    <name type="common">Fruit fly</name>
    <dbReference type="NCBI Taxonomy" id="7227"/>
    <lineage>
        <taxon>Eukaryota</taxon>
        <taxon>Metazoa</taxon>
        <taxon>Ecdysozoa</taxon>
        <taxon>Arthropoda</taxon>
        <taxon>Hexapoda</taxon>
        <taxon>Insecta</taxon>
        <taxon>Pterygota</taxon>
        <taxon>Neoptera</taxon>
        <taxon>Endopterygota</taxon>
        <taxon>Diptera</taxon>
        <taxon>Brachycera</taxon>
        <taxon>Muscomorpha</taxon>
        <taxon>Ephydroidea</taxon>
        <taxon>Drosophilidae</taxon>
        <taxon>Drosophila</taxon>
        <taxon>Sophophora</taxon>
    </lineage>
</organism>
<dbReference type="EMBL" id="BT022513">
    <property type="protein sequence ID" value="AAY54929.1"/>
    <property type="molecule type" value="mRNA"/>
</dbReference>
<accession>Q9VP84</accession>
<protein>
    <submittedName>
        <fullName evidence="5">IP06402p</fullName>
    </submittedName>
</protein>
<dbReference type="STRING" id="7227.FBpp0077982"/>
<dbReference type="VEuPathDB" id="VectorBase:FBgn0037046"/>
<reference evidence="4" key="11">
    <citation type="journal article" date="2015" name="G3 (Bethesda)">
        <title>Gene Model Annotations for Drosophila melanogaster: Impact of High-Throughput Data.</title>
        <authorList>
            <consortium name="FlyBase Consortium"/>
            <person name="Matthews B.B."/>
            <person name="Dos Santos G."/>
            <person name="Crosby M.A."/>
            <person name="Emmert D.B."/>
            <person name="St Pierre S.E."/>
            <person name="Gramates L.S."/>
            <person name="Zhou P."/>
            <person name="Schroeder A.J."/>
            <person name="Falls K."/>
            <person name="Strelets V."/>
            <person name="Russo S.M."/>
            <person name="Gelbart W.M."/>
            <person name="null"/>
        </authorList>
    </citation>
    <scope>NUCLEOTIDE SEQUENCE</scope>
</reference>
<dbReference type="Proteomes" id="UP000000803">
    <property type="component" value="Chromosome 3L"/>
</dbReference>
<dbReference type="GO" id="GO:0005524">
    <property type="term" value="F:ATP binding"/>
    <property type="evidence" value="ECO:0007669"/>
    <property type="project" value="UniProtKB-KW"/>
</dbReference>
<dbReference type="Pfam" id="PF03266">
    <property type="entry name" value="NTPase_1"/>
    <property type="match status" value="1"/>
</dbReference>
<dbReference type="BioGRID-ORCS" id="40326">
    <property type="hits" value="0 hits in 3 CRISPR screens"/>
</dbReference>
<dbReference type="UCSC" id="CG10581-RA">
    <property type="organism name" value="d. melanogaster"/>
</dbReference>
<dbReference type="AlphaFoldDB" id="Q9VP84"/>
<reference evidence="4" key="12">
    <citation type="journal article" date="2015" name="G3 (Bethesda)">
        <title>Gene Model Annotations for Drosophila melanogaster: The Rule-Benders.</title>
        <authorList>
            <consortium name="FlyBase Consortium"/>
            <person name="Crosby M.A."/>
            <person name="Gramates L.S."/>
            <person name="Dos Santos G."/>
            <person name="Matthews B.B."/>
            <person name="St Pierre S.E."/>
            <person name="Zhou P."/>
            <person name="Schroeder A.J."/>
            <person name="Falls K."/>
            <person name="Emmert D.B."/>
            <person name="Russo S.M."/>
            <person name="Gelbart W.M."/>
            <person name="null"/>
        </authorList>
    </citation>
    <scope>NUCLEOTIDE SEQUENCE</scope>
</reference>
<dbReference type="InterPro" id="IPR004948">
    <property type="entry name" value="Nuc-triphosphatase_THEP1"/>
</dbReference>
<dbReference type="FlyBase" id="FBgn0037046">
    <property type="gene designation" value="CG10581"/>
</dbReference>
<gene>
    <name evidence="4" type="primary">Dmel\CG10581</name>
    <name evidence="4 6" type="ORF">CG10581</name>
    <name evidence="4" type="ORF">Dmel_CG10581</name>
</gene>
<accession>Q4V5Z3</accession>
<dbReference type="PANTHER" id="PTHR43146:SF1">
    <property type="entry name" value="CANCER-RELATED NUCLEOSIDE-TRIPHOSPHATASE"/>
    <property type="match status" value="1"/>
</dbReference>
<dbReference type="SMR" id="Q9VP84"/>
<dbReference type="Gene3D" id="3.40.50.300">
    <property type="entry name" value="P-loop containing nucleotide triphosphate hydrolases"/>
    <property type="match status" value="1"/>
</dbReference>
<reference evidence="4 7" key="5">
    <citation type="journal article" date="2002" name="Genome Biol.">
        <title>Heterochromatic sequences in a Drosophila whole-genome shotgun assembly.</title>
        <authorList>
            <person name="Hoskins R.A."/>
            <person name="Smith C.D."/>
            <person name="Carlson J.W."/>
            <person name="Carvalho A.B."/>
            <person name="Halpern A."/>
            <person name="Kaminker J.S."/>
            <person name="Kennedy C."/>
            <person name="Mungall C.J."/>
            <person name="Sullivan B.A."/>
            <person name="Sutton G.G."/>
            <person name="Yasuhara J.C."/>
            <person name="Wakimoto B.T."/>
            <person name="Myers E.W."/>
            <person name="Celniker S.E."/>
            <person name="Rubin G.M."/>
            <person name="Karpen G.H."/>
        </authorList>
    </citation>
    <scope>NUCLEOTIDE SEQUENCE [LARGE SCALE GENOMIC DNA]</scope>
    <source>
        <strain evidence="7">Berkeley</strain>
    </source>
</reference>
<dbReference type="IntAct" id="Q9VP84">
    <property type="interactions" value="15"/>
</dbReference>
<reference evidence="4 7" key="1">
    <citation type="journal article" date="2000" name="Science">
        <title>The genome sequence of Drosophila melanogaster.</title>
        <authorList>
            <person name="Adams M.D."/>
            <person name="Celniker S.E."/>
            <person name="Holt R.A."/>
            <person name="Evans C.A."/>
            <person name="Gocayne J.D."/>
            <person name="Amanatides P.G."/>
            <person name="Scherer S.E."/>
            <person name="Li P.W."/>
            <person name="Hoskins R.A."/>
            <person name="Galle R.F."/>
            <person name="George R.A."/>
            <person name="Lewis S.E."/>
            <person name="Richards S."/>
            <person name="Ashburner M."/>
            <person name="Henderson S.N."/>
            <person name="Sutton G.G."/>
            <person name="Wortman J.R."/>
            <person name="Yandell M.D."/>
            <person name="Zhang Q."/>
            <person name="Chen L.X."/>
            <person name="Brandon R.C."/>
            <person name="Rogers Y.H."/>
            <person name="Blazej R.G."/>
            <person name="Champe M."/>
            <person name="Pfeiffer B.D."/>
            <person name="Wan K.H."/>
            <person name="Doyle C."/>
            <person name="Baxter E.G."/>
            <person name="Helt G."/>
            <person name="Nelson C.R."/>
            <person name="Gabor G.L."/>
            <person name="Abril J.F."/>
            <person name="Agbayani A."/>
            <person name="An H.J."/>
            <person name="Andrews-Pfannkoch C."/>
            <person name="Baldwin D."/>
            <person name="Ballew R.M."/>
            <person name="Basu A."/>
            <person name="Baxendale J."/>
            <person name="Bayraktaroglu L."/>
            <person name="Beasley E.M."/>
            <person name="Beeson K.Y."/>
            <person name="Benos P.V."/>
            <person name="Berman B.P."/>
            <person name="Bhandari D."/>
            <person name="Bolshakov S."/>
            <person name="Borkova D."/>
            <person name="Botchan M.R."/>
            <person name="Bouck J."/>
            <person name="Brokstein P."/>
            <person name="Brottier P."/>
            <person name="Burtis K.C."/>
            <person name="Busam D.A."/>
            <person name="Butler H."/>
            <person name="Cadieu E."/>
            <person name="Center A."/>
            <person name="Chandra I."/>
            <person name="Cherry J.M."/>
            <person name="Cawley S."/>
            <person name="Dahlke C."/>
            <person name="Davenport L.B."/>
            <person name="Davies P."/>
            <person name="de Pablos B."/>
            <person name="Delcher A."/>
            <person name="Deng Z."/>
            <person name="Mays A.D."/>
            <person name="Dew I."/>
            <person name="Dietz S.M."/>
            <person name="Dodson K."/>
            <person name="Doup L.E."/>
            <person name="Downes M."/>
            <person name="Dugan-Rocha S."/>
            <person name="Dunkov B.C."/>
            <person name="Dunn P."/>
            <person name="Durbin K.J."/>
            <person name="Evangelista C.C."/>
            <person name="Ferraz C."/>
            <person name="Ferriera S."/>
            <person name="Fleischmann W."/>
            <person name="Fosler C."/>
            <person name="Gabrielian A.E."/>
            <person name="Garg N.S."/>
            <person name="Gelbart W.M."/>
            <person name="Glasser K."/>
            <person name="Glodek A."/>
            <person name="Gong F."/>
            <person name="Gorrell J.H."/>
            <person name="Gu Z."/>
            <person name="Guan P."/>
            <person name="Harris M."/>
            <person name="Harris N.L."/>
            <person name="Harvey D."/>
            <person name="Heiman T.J."/>
            <person name="Hernandez J.R."/>
            <person name="Houck J."/>
            <person name="Hostin D."/>
            <person name="Houston K.A."/>
            <person name="Howland T.J."/>
            <person name="Wei M.H."/>
            <person name="Ibegwam C."/>
            <person name="Jalali M."/>
            <person name="Kalush F."/>
            <person name="Karpen G.H."/>
            <person name="Ke Z."/>
            <person name="Kennison J.A."/>
            <person name="Ketchum K.A."/>
            <person name="Kimmel B.E."/>
            <person name="Kodira C.D."/>
            <person name="Kraft C."/>
            <person name="Kravitz S."/>
            <person name="Kulp D."/>
            <person name="Lai Z."/>
            <person name="Lasko P."/>
            <person name="Lei Y."/>
            <person name="Levitsky A.A."/>
            <person name="Li J."/>
            <person name="Li Z."/>
            <person name="Liang Y."/>
            <person name="Lin X."/>
            <person name="Liu X."/>
            <person name="Mattei B."/>
            <person name="McIntosh T.C."/>
            <person name="McLeod M.P."/>
            <person name="McPherson D."/>
            <person name="Merkulov G."/>
            <person name="Milshina N.V."/>
            <person name="Mobarry C."/>
            <person name="Morris J."/>
            <person name="Moshrefi A."/>
            <person name="Mount S.M."/>
            <person name="Moy M."/>
            <person name="Murphy B."/>
            <person name="Murphy L."/>
            <person name="Muzny D.M."/>
            <person name="Nelson D.L."/>
            <person name="Nelson D.R."/>
            <person name="Nelson K.A."/>
            <person name="Nixon K."/>
            <person name="Nusskern D.R."/>
            <person name="Pacleb J.M."/>
            <person name="Palazzolo M."/>
            <person name="Pittman G.S."/>
            <person name="Pan S."/>
            <person name="Pollard J."/>
            <person name="Puri V."/>
            <person name="Reese M.G."/>
            <person name="Reinert K."/>
            <person name="Remington K."/>
            <person name="Saunders R.D."/>
            <person name="Scheeler F."/>
            <person name="Shen H."/>
            <person name="Shue B.C."/>
            <person name="Siden-Kiamos I."/>
            <person name="Simpson M."/>
            <person name="Skupski M.P."/>
            <person name="Smith T."/>
            <person name="Spier E."/>
            <person name="Spradling A.C."/>
            <person name="Stapleton M."/>
            <person name="Strong R."/>
            <person name="Sun E."/>
            <person name="Svirskas R."/>
            <person name="Tector C."/>
            <person name="Turner R."/>
            <person name="Venter E."/>
            <person name="Wang A.H."/>
            <person name="Wang X."/>
            <person name="Wang Z.Y."/>
            <person name="Wassarman D.A."/>
            <person name="Weinstock G.M."/>
            <person name="Weissenbach J."/>
            <person name="Williams S.M."/>
            <person name="WoodageT"/>
            <person name="Worley K.C."/>
            <person name="Wu D."/>
            <person name="Yang S."/>
            <person name="Yao Q.A."/>
            <person name="Ye J."/>
            <person name="Yeh R.F."/>
            <person name="Zaveri J.S."/>
            <person name="Zhan M."/>
            <person name="Zhang G."/>
            <person name="Zhao Q."/>
            <person name="Zheng L."/>
            <person name="Zheng X.H."/>
            <person name="Zhong F.N."/>
            <person name="Zhong W."/>
            <person name="Zhou X."/>
            <person name="Zhu S."/>
            <person name="Zhu X."/>
            <person name="Smith H.O."/>
            <person name="Gibbs R.A."/>
            <person name="Myers E.W."/>
            <person name="Rubin G.M."/>
            <person name="Venter J.C."/>
        </authorList>
    </citation>
    <scope>NUCLEOTIDE SEQUENCE [LARGE SCALE GENOMIC DNA]</scope>
    <source>
        <strain evidence="7">Berkeley</strain>
    </source>
</reference>
<dbReference type="PaxDb" id="7227-FBpp0077982"/>
<evidence type="ECO:0000313" key="6">
    <source>
        <dbReference type="FlyBase" id="FBgn0037046"/>
    </source>
</evidence>
<keyword evidence="1" id="KW-0547">Nucleotide-binding</keyword>
<dbReference type="InterPro" id="IPR027417">
    <property type="entry name" value="P-loop_NTPase"/>
</dbReference>
<reference evidence="4" key="8">
    <citation type="submission" date="2006-08" db="EMBL/GenBank/DDBJ databases">
        <authorList>
            <person name="Celniker S."/>
            <person name="Carlson J."/>
            <person name="Wan K."/>
            <person name="Frise E."/>
            <person name="Hoskins R."/>
            <person name="Park S."/>
            <person name="Svirskas R."/>
            <person name="Rubin G."/>
        </authorList>
    </citation>
    <scope>NUCLEOTIDE SEQUENCE</scope>
</reference>
<dbReference type="HOGENOM" id="CLU_103145_1_0_1"/>
<sequence length="189" mass="20881">MKNQKNITIILTGPPGVGKTTLVHKICSALQDRGRILQGFYTEEMRGEGTSQRIGFDVVTLAGKRAILSRKNPGDQLRRPKVGEYSVFVQDFDSLALPVLGTQDSQPEPDLLVVDEVGKMELLSKRFESAMADLLKKKRALLVTIPEKSTLALVEQLRKSAGSKIYQVTKFNRNALAGEITEEITKALL</sequence>
<dbReference type="FunCoup" id="Q9VP84">
    <property type="interactions" value="824"/>
</dbReference>
<dbReference type="InParanoid" id="Q9VP84"/>
<dbReference type="HAMAP" id="MF_00796">
    <property type="entry name" value="NTPase_1"/>
    <property type="match status" value="1"/>
</dbReference>
<dbReference type="KEGG" id="dme:Dmel_CG10581"/>
<reference evidence="4" key="15">
    <citation type="submission" date="2022-11" db="EMBL/GenBank/DDBJ databases">
        <authorList>
            <consortium name="FlyBase"/>
        </authorList>
    </citation>
    <scope>NUCLEOTIDE SEQUENCE</scope>
</reference>
<reference evidence="5" key="7">
    <citation type="submission" date="2005-05" db="EMBL/GenBank/DDBJ databases">
        <authorList>
            <person name="Stapleton M."/>
            <person name="Carlson J."/>
            <person name="Chavez C."/>
            <person name="Frise E."/>
            <person name="George R."/>
            <person name="Pacleb J."/>
            <person name="Park S."/>
            <person name="Wan K."/>
            <person name="Yu C."/>
            <person name="Celniker S."/>
        </authorList>
    </citation>
    <scope>NUCLEOTIDE SEQUENCE</scope>
</reference>
<evidence type="ECO:0000256" key="1">
    <source>
        <dbReference type="ARBA" id="ARBA00022741"/>
    </source>
</evidence>
<reference evidence="4" key="13">
    <citation type="journal article" date="2015" name="Genome Res.">
        <title>The Release 6 reference sequence of the Drosophila melanogaster genome.</title>
        <authorList>
            <person name="Hoskins R.A."/>
            <person name="Carlson J.W."/>
            <person name="Wan K.H."/>
            <person name="Park S."/>
            <person name="Mendez I."/>
            <person name="Galle S.E."/>
            <person name="Booth B.W."/>
            <person name="Pfeiffer B.D."/>
            <person name="George R.A."/>
            <person name="Svirskas R."/>
            <person name="Krzywinski M."/>
            <person name="Schein J."/>
            <person name="Accardo M.C."/>
            <person name="Damia E."/>
            <person name="Messina G."/>
            <person name="Mendez-Lago M."/>
            <person name="de Pablos B."/>
            <person name="Demakova O.V."/>
            <person name="Andreyeva E.N."/>
            <person name="Boldyreva L.V."/>
            <person name="Marra M."/>
            <person name="Carvalho A.B."/>
            <person name="Dimitri P."/>
            <person name="Villasante A."/>
            <person name="Zhimulev I.F."/>
            <person name="Rubin G.M."/>
            <person name="Karpen G.H."/>
            <person name="Celniker S.E."/>
        </authorList>
    </citation>
    <scope>NUCLEOTIDE SEQUENCE</scope>
</reference>
<evidence type="ECO:0000256" key="2">
    <source>
        <dbReference type="ARBA" id="ARBA00022801"/>
    </source>
</evidence>
<reference evidence="4 7" key="9">
    <citation type="journal article" date="2007" name="Science">
        <title>The Release 5.1 annotation of Drosophila melanogaster heterochromatin.</title>
        <authorList>
            <person name="Smith C.D."/>
            <person name="Shu S."/>
            <person name="Mungall C.J."/>
            <person name="Karpen G.H."/>
        </authorList>
    </citation>
    <scope>NUCLEOTIDE SEQUENCE [LARGE SCALE GENOMIC DNA]</scope>
    <source>
        <strain evidence="7">Berkeley</strain>
    </source>
</reference>
<dbReference type="RefSeq" id="NP_649279.2">
    <property type="nucleotide sequence ID" value="NM_141022.4"/>
</dbReference>
<dbReference type="AGR" id="FB:FBgn0037046"/>
<dbReference type="OMA" id="VTAVQNC"/>
<evidence type="ECO:0000313" key="5">
    <source>
        <dbReference type="EMBL" id="AAY54929.1"/>
    </source>
</evidence>
<dbReference type="DNASU" id="40326"/>
<reference evidence="7" key="3">
    <citation type="journal article" date="2002" name="Genome Biol.">
        <title>Annotation of the Drosophila melanogaster euchromatic genome: a systematic review.</title>
        <authorList>
            <person name="Misra S."/>
            <person name="Crosby M.A."/>
            <person name="Mungall C.J."/>
            <person name="Matthews B.B."/>
            <person name="Campbell K.S."/>
            <person name="Hradecky P."/>
            <person name="Huang Y."/>
            <person name="Kaminker J.S."/>
            <person name="Millburn G.H."/>
            <person name="Prochnik S.E."/>
            <person name="Smith C.D."/>
            <person name="Tupy J.L."/>
            <person name="Whitfied E.J."/>
            <person name="Bayraktaroglu L."/>
            <person name="Berman B.P."/>
            <person name="Bettencourt B.R."/>
            <person name="Celniker S.E."/>
            <person name="de Grey A.D."/>
            <person name="Drysdale R.A."/>
            <person name="Harris N.L."/>
            <person name="Richter J."/>
            <person name="Russo S."/>
            <person name="Schroeder A.J."/>
            <person name="Shu S.Q."/>
            <person name="Stapleton M."/>
            <person name="Yamada C."/>
            <person name="Ashburner M."/>
            <person name="Gelbart W.M."/>
            <person name="Rubin G.M."/>
            <person name="Lewis S.E."/>
        </authorList>
    </citation>
    <scope>GENOME REANNOTATION</scope>
    <source>
        <strain evidence="7">Berkeley</strain>
    </source>
</reference>
<keyword evidence="2" id="KW-0378">Hydrolase</keyword>
<reference evidence="4 7" key="6">
    <citation type="journal article" date="2005" name="PLoS Comput. Biol.">
        <title>Combined evidence annotation of transposable elements in genome sequences.</title>
        <authorList>
            <person name="Quesneville H."/>
            <person name="Bergman C.M."/>
            <person name="Andrieu O."/>
            <person name="Autard D."/>
            <person name="Nouaud D."/>
            <person name="Ashburner M."/>
            <person name="Anxolabehere D."/>
        </authorList>
    </citation>
    <scope>NUCLEOTIDE SEQUENCE [LARGE SCALE GENOMIC DNA]</scope>
    <source>
        <strain evidence="7">Berkeley</strain>
    </source>
</reference>
<keyword evidence="7" id="KW-1185">Reference proteome</keyword>
<dbReference type="PANTHER" id="PTHR43146">
    <property type="entry name" value="CANCER-RELATED NUCLEOSIDE-TRIPHOSPHATASE"/>
    <property type="match status" value="1"/>
</dbReference>
<dbReference type="eggNOG" id="ENOG502QVJ8">
    <property type="taxonomic scope" value="Eukaryota"/>
</dbReference>
<dbReference type="CDD" id="cd19482">
    <property type="entry name" value="RecA-like_Thep1"/>
    <property type="match status" value="1"/>
</dbReference>
<dbReference type="EMBL" id="AE014296">
    <property type="protein sequence ID" value="AAF51671.2"/>
    <property type="molecule type" value="Genomic_DNA"/>
</dbReference>
<reference evidence="7" key="2">
    <citation type="journal article" date="2002" name="Genome Biol.">
        <title>Finishing a whole-genome shotgun: release 3 of the Drosophila melanogaster euchromatic genome sequence.</title>
        <authorList>
            <person name="Celniker S.E."/>
            <person name="Wheeler D.A."/>
            <person name="Kronmiller B."/>
            <person name="Carlson J.W."/>
            <person name="Halpern A."/>
            <person name="Patel S."/>
            <person name="Adams M."/>
            <person name="Champe M."/>
            <person name="Dugan S.P."/>
            <person name="Frise E."/>
            <person name="Hodgson A."/>
            <person name="George R.A."/>
            <person name="Hoskins R.A."/>
            <person name="Laverty T."/>
            <person name="Muzny D.M."/>
            <person name="Nelson C.R."/>
            <person name="Pacleb J.M."/>
            <person name="Park S."/>
            <person name="Pfeiffer B.D."/>
            <person name="Richards S."/>
            <person name="Sodergren E.J."/>
            <person name="Svirskas R."/>
            <person name="Tabor P.E."/>
            <person name="Wan K."/>
            <person name="Stapleton M."/>
            <person name="Sutton G.G."/>
            <person name="Venter C."/>
            <person name="Weinstock G."/>
            <person name="Scherer S.E."/>
            <person name="Myers E.W."/>
            <person name="Gibbs R.A."/>
            <person name="Rubin G.M."/>
        </authorList>
    </citation>
    <scope>NUCLEOTIDE SEQUENCE [LARGE SCALE GENOMIC DNA]</scope>
    <source>
        <strain evidence="7">Berkeley</strain>
    </source>
</reference>
<evidence type="ECO:0000313" key="4">
    <source>
        <dbReference type="EMBL" id="AAF51671.2"/>
    </source>
</evidence>
<dbReference type="OrthoDB" id="446244at2759"/>
<evidence type="ECO:0000256" key="3">
    <source>
        <dbReference type="ARBA" id="ARBA00022840"/>
    </source>
</evidence>
<dbReference type="GeneID" id="40326"/>
<reference evidence="4" key="14">
    <citation type="submission" date="2022-11" db="EMBL/GenBank/DDBJ databases">
        <title>Drosophila melanogaster release 4 sequence.</title>
        <authorList>
            <consortium name="Berkeley Drosophila Genome Project"/>
            <person name="Celniker S."/>
            <person name="Carlson J."/>
            <person name="Wan K."/>
            <person name="Pfeiffer B."/>
            <person name="Frise E."/>
            <person name="George R."/>
            <person name="Hoskins R."/>
            <person name="Stapleton M."/>
            <person name="Pacleb J."/>
            <person name="Park S."/>
            <person name="Svirskas R."/>
            <person name="Smith E."/>
            <person name="Yu C."/>
            <person name="Rubin G."/>
        </authorList>
    </citation>
    <scope>NUCLEOTIDE SEQUENCE</scope>
</reference>
<dbReference type="ExpressionAtlas" id="Q9VP84">
    <property type="expression patterns" value="baseline and differential"/>
</dbReference>
<proteinExistence type="evidence at transcript level"/>
<reference evidence="7" key="4">
    <citation type="journal article" date="2002" name="Genome Biol.">
        <title>The transposable elements of the Drosophila melanogaster euchromatin: a genomics perspective.</title>
        <authorList>
            <person name="Kaminker J.S."/>
            <person name="Bergman C.M."/>
            <person name="Kronmiller B."/>
            <person name="Carlson J."/>
            <person name="Svirskas R."/>
            <person name="Patel S."/>
            <person name="Frise E."/>
            <person name="Wheeler D.A."/>
            <person name="Lewis S.E."/>
            <person name="Rubin G.M."/>
            <person name="Ashburner M."/>
            <person name="Celniker S.E."/>
        </authorList>
    </citation>
    <scope>NUCLEOTIDE SEQUENCE [LARGE SCALE GENOMIC DNA]</scope>
    <source>
        <strain evidence="7">Berkeley</strain>
    </source>
</reference>
<name>Q9VP84_DROME</name>
<evidence type="ECO:0000313" key="7">
    <source>
        <dbReference type="Proteomes" id="UP000000803"/>
    </source>
</evidence>
<keyword evidence="3" id="KW-0067">ATP-binding</keyword>
<dbReference type="NCBIfam" id="NF010248">
    <property type="entry name" value="PRK13695.1"/>
    <property type="match status" value="1"/>
</dbReference>
<dbReference type="GO" id="GO:0017111">
    <property type="term" value="F:ribonucleoside triphosphate phosphatase activity"/>
    <property type="evidence" value="ECO:0007669"/>
    <property type="project" value="InterPro"/>
</dbReference>
<reference evidence="4 7" key="10">
    <citation type="journal article" date="2007" name="Science">
        <title>Sequence finishing and mapping of Drosophila melanogaster heterochromatin.</title>
        <authorList>
            <person name="Hoskins R.A."/>
            <person name="Carlson J.W."/>
            <person name="Kennedy C."/>
            <person name="Acevedo D."/>
            <person name="Evans-Holm M."/>
            <person name="Frise E."/>
            <person name="Wan K.H."/>
            <person name="Park S."/>
            <person name="Mendez-Lago M."/>
            <person name="Rossi F."/>
            <person name="Villasante A."/>
            <person name="Dimitri P."/>
            <person name="Karpen G.H."/>
            <person name="Celniker S.E."/>
        </authorList>
    </citation>
    <scope>NUCLEOTIDE SEQUENCE [LARGE SCALE GENOMIC DNA]</scope>
    <source>
        <strain evidence="7">Berkeley</strain>
    </source>
</reference>
<dbReference type="Bgee" id="FBgn0037046">
    <property type="expression patterns" value="Expressed in adult posterior midgut class I enteroendocrine cell in adult midgut (Drosophila) and 48 other cell types or tissues"/>
</dbReference>